<accession>A0A061RAN4</accession>
<evidence type="ECO:0008006" key="2">
    <source>
        <dbReference type="Google" id="ProtNLM"/>
    </source>
</evidence>
<dbReference type="InterPro" id="IPR010865">
    <property type="entry name" value="DUF1499"/>
</dbReference>
<sequence>MSRSLLRSSTRSSTENRYFGAQQQLLDYSGVLLGALVLLQIFVRLAAPDEAVKVFPSACPAGLPQGCSRIAVANAHRDGGHKPFRTFTSILTLRQTVVRWAKKRGGVLLEEEDNTGMITLQFRFLSSLMGFPDDLFVFISCSKEGTGTVEVQSQLRVGYSDLGVNAARAAKITQFLEDVSNQLPARPCGPE</sequence>
<evidence type="ECO:0000313" key="1">
    <source>
        <dbReference type="EMBL" id="JAC67829.1"/>
    </source>
</evidence>
<dbReference type="Pfam" id="PF07386">
    <property type="entry name" value="DUF1499"/>
    <property type="match status" value="1"/>
</dbReference>
<name>A0A061RAN4_9CHLO</name>
<organism evidence="1">
    <name type="scientific">Tetraselmis sp. GSL018</name>
    <dbReference type="NCBI Taxonomy" id="582737"/>
    <lineage>
        <taxon>Eukaryota</taxon>
        <taxon>Viridiplantae</taxon>
        <taxon>Chlorophyta</taxon>
        <taxon>core chlorophytes</taxon>
        <taxon>Chlorodendrophyceae</taxon>
        <taxon>Chlorodendrales</taxon>
        <taxon>Chlorodendraceae</taxon>
        <taxon>Tetraselmis</taxon>
    </lineage>
</organism>
<dbReference type="AlphaFoldDB" id="A0A061RAN4"/>
<protein>
    <recommendedName>
        <fullName evidence="2">DUF1499 domain-containing protein</fullName>
    </recommendedName>
</protein>
<gene>
    <name evidence="1" type="ORF">TSPGSL018_10137</name>
</gene>
<proteinExistence type="predicted"/>
<reference evidence="1" key="1">
    <citation type="submission" date="2014-05" db="EMBL/GenBank/DDBJ databases">
        <title>The transcriptome of the halophilic microalga Tetraselmis sp. GSL018 isolated from the Great Salt Lake, Utah.</title>
        <authorList>
            <person name="Jinkerson R.E."/>
            <person name="D'Adamo S."/>
            <person name="Posewitz M.C."/>
        </authorList>
    </citation>
    <scope>NUCLEOTIDE SEQUENCE</scope>
    <source>
        <strain evidence="1">GSL018</strain>
    </source>
</reference>
<dbReference type="EMBL" id="GBEZ01018623">
    <property type="protein sequence ID" value="JAC67829.1"/>
    <property type="molecule type" value="Transcribed_RNA"/>
</dbReference>